<dbReference type="EMBL" id="LT607754">
    <property type="protein sequence ID" value="SCG74383.1"/>
    <property type="molecule type" value="Genomic_DNA"/>
</dbReference>
<feature type="compositionally biased region" description="Basic and acidic residues" evidence="1">
    <location>
        <begin position="1"/>
        <end position="22"/>
    </location>
</feature>
<reference evidence="3" key="1">
    <citation type="submission" date="2016-06" db="EMBL/GenBank/DDBJ databases">
        <authorList>
            <person name="Varghese N."/>
            <person name="Submissions Spin"/>
        </authorList>
    </citation>
    <scope>NUCLEOTIDE SEQUENCE [LARGE SCALE GENOMIC DNA]</scope>
    <source>
        <strain evidence="3">DSM 43819</strain>
    </source>
</reference>
<protein>
    <submittedName>
        <fullName evidence="2">Uncharacterized protein</fullName>
    </submittedName>
</protein>
<name>A0A1C5JV61_9ACTN</name>
<organism evidence="2 3">
    <name type="scientific">Micromonospora inositola</name>
    <dbReference type="NCBI Taxonomy" id="47865"/>
    <lineage>
        <taxon>Bacteria</taxon>
        <taxon>Bacillati</taxon>
        <taxon>Actinomycetota</taxon>
        <taxon>Actinomycetes</taxon>
        <taxon>Micromonosporales</taxon>
        <taxon>Micromonosporaceae</taxon>
        <taxon>Micromonospora</taxon>
    </lineage>
</organism>
<evidence type="ECO:0000313" key="2">
    <source>
        <dbReference type="EMBL" id="SCG74383.1"/>
    </source>
</evidence>
<evidence type="ECO:0000313" key="3">
    <source>
        <dbReference type="Proteomes" id="UP000198221"/>
    </source>
</evidence>
<dbReference type="AlphaFoldDB" id="A0A1C5JV61"/>
<gene>
    <name evidence="2" type="ORF">GA0070613_5521</name>
</gene>
<keyword evidence="3" id="KW-1185">Reference proteome</keyword>
<proteinExistence type="predicted"/>
<dbReference type="Proteomes" id="UP000198221">
    <property type="component" value="Chromosome I"/>
</dbReference>
<feature type="region of interest" description="Disordered" evidence="1">
    <location>
        <begin position="1"/>
        <end position="42"/>
    </location>
</feature>
<accession>A0A1C5JV61</accession>
<dbReference type="RefSeq" id="WP_089014864.1">
    <property type="nucleotide sequence ID" value="NZ_LT607754.1"/>
</dbReference>
<sequence length="63" mass="6934">MTDAERAALDKAAEQARERLEQIGEPAPEPADGKRKTQRQGYCPDCATDAAEAAWTRLMEASR</sequence>
<evidence type="ECO:0000256" key="1">
    <source>
        <dbReference type="SAM" id="MobiDB-lite"/>
    </source>
</evidence>